<accession>A0A7S4W8P4</accession>
<sequence length="234" mass="24175">MARSASPLLGVALVALGALLGVLAMKAPEFLKSDGSDPAAKPRSRAPLTHPHNLNKKKSFLDAVRFTGSFGSDGWKGDATWKGQHGGMLALGSKISQRGVEEIEATAGYKSHDWLWVPDVEVGASAVPGQPGVKYSAKMSKVLHSGGLSPTVSAELSNSEASLGTSLSKELRDGVDVEVDVKMPISGGSRKADVVVDTKTTYKVKGGKLVGTLGGKASSGLRGVSYGVSYDLGP</sequence>
<reference evidence="3" key="1">
    <citation type="submission" date="2021-01" db="EMBL/GenBank/DDBJ databases">
        <authorList>
            <person name="Corre E."/>
            <person name="Pelletier E."/>
            <person name="Niang G."/>
            <person name="Scheremetjew M."/>
            <person name="Finn R."/>
            <person name="Kale V."/>
            <person name="Holt S."/>
            <person name="Cochrane G."/>
            <person name="Meng A."/>
            <person name="Brown T."/>
            <person name="Cohen L."/>
        </authorList>
    </citation>
    <scope>NUCLEOTIDE SEQUENCE</scope>
    <source>
        <strain evidence="3">CCMP3105</strain>
    </source>
</reference>
<evidence type="ECO:0000256" key="2">
    <source>
        <dbReference type="SAM" id="SignalP"/>
    </source>
</evidence>
<gene>
    <name evidence="3" type="ORF">AMON00008_LOCUS53166</name>
</gene>
<name>A0A7S4W8P4_9DINO</name>
<keyword evidence="2" id="KW-0732">Signal</keyword>
<feature type="signal peptide" evidence="2">
    <location>
        <begin position="1"/>
        <end position="24"/>
    </location>
</feature>
<feature type="chain" id="PRO_5031194999" evidence="2">
    <location>
        <begin position="25"/>
        <end position="234"/>
    </location>
</feature>
<feature type="region of interest" description="Disordered" evidence="1">
    <location>
        <begin position="33"/>
        <end position="52"/>
    </location>
</feature>
<dbReference type="EMBL" id="HBNR01074846">
    <property type="protein sequence ID" value="CAE4651166.1"/>
    <property type="molecule type" value="Transcribed_RNA"/>
</dbReference>
<evidence type="ECO:0000313" key="3">
    <source>
        <dbReference type="EMBL" id="CAE4651166.1"/>
    </source>
</evidence>
<dbReference type="AlphaFoldDB" id="A0A7S4W8P4"/>
<organism evidence="3">
    <name type="scientific">Alexandrium monilatum</name>
    <dbReference type="NCBI Taxonomy" id="311494"/>
    <lineage>
        <taxon>Eukaryota</taxon>
        <taxon>Sar</taxon>
        <taxon>Alveolata</taxon>
        <taxon>Dinophyceae</taxon>
        <taxon>Gonyaulacales</taxon>
        <taxon>Pyrocystaceae</taxon>
        <taxon>Alexandrium</taxon>
    </lineage>
</organism>
<protein>
    <submittedName>
        <fullName evidence="3">Uncharacterized protein</fullName>
    </submittedName>
</protein>
<proteinExistence type="predicted"/>
<evidence type="ECO:0000256" key="1">
    <source>
        <dbReference type="SAM" id="MobiDB-lite"/>
    </source>
</evidence>